<dbReference type="PROSITE" id="PS51194">
    <property type="entry name" value="HELICASE_CTER"/>
    <property type="match status" value="1"/>
</dbReference>
<keyword evidence="12" id="KW-1185">Reference proteome</keyword>
<comment type="catalytic activity">
    <reaction evidence="6">
        <text>Couples ATP hydrolysis with the unwinding of duplex DNA by translocating in the 3'-5' direction.</text>
        <dbReference type="EC" id="5.6.2.4"/>
    </reaction>
</comment>
<dbReference type="PANTHER" id="PTHR13710:SF105">
    <property type="entry name" value="ATP-DEPENDENT DNA HELICASE Q1"/>
    <property type="match status" value="1"/>
</dbReference>
<dbReference type="InterPro" id="IPR027417">
    <property type="entry name" value="P-loop_NTPase"/>
</dbReference>
<evidence type="ECO:0000259" key="10">
    <source>
        <dbReference type="PROSITE" id="PS51194"/>
    </source>
</evidence>
<dbReference type="GO" id="GO:0009378">
    <property type="term" value="F:four-way junction helicase activity"/>
    <property type="evidence" value="ECO:0007669"/>
    <property type="project" value="TreeGrafter"/>
</dbReference>
<evidence type="ECO:0000256" key="4">
    <source>
        <dbReference type="ARBA" id="ARBA00023125"/>
    </source>
</evidence>
<dbReference type="Pfam" id="PF00271">
    <property type="entry name" value="Helicase_C"/>
    <property type="match status" value="1"/>
</dbReference>
<reference evidence="12" key="3">
    <citation type="journal article" date="2018" name="Mol. Plant Microbe Interact.">
        <title>Genome sequence resources for the wheat stripe rust pathogen (Puccinia striiformis f. sp. tritici) and the barley stripe rust pathogen (Puccinia striiformis f. sp. hordei).</title>
        <authorList>
            <person name="Xia C."/>
            <person name="Wang M."/>
            <person name="Yin C."/>
            <person name="Cornejo O.E."/>
            <person name="Hulbert S.H."/>
            <person name="Chen X."/>
        </authorList>
    </citation>
    <scope>NUCLEOTIDE SEQUENCE [LARGE SCALE GENOMIC DNA]</scope>
    <source>
        <strain evidence="12">93TX-2</strain>
    </source>
</reference>
<protein>
    <recommendedName>
        <fullName evidence="7">DNA 3'-5' helicase</fullName>
        <ecNumber evidence="7">5.6.2.4</ecNumber>
    </recommendedName>
</protein>
<dbReference type="GO" id="GO:0005524">
    <property type="term" value="F:ATP binding"/>
    <property type="evidence" value="ECO:0007669"/>
    <property type="project" value="UniProtKB-KW"/>
</dbReference>
<comment type="caution">
    <text evidence="11">The sequence shown here is derived from an EMBL/GenBank/DDBJ whole genome shotgun (WGS) entry which is preliminary data.</text>
</comment>
<evidence type="ECO:0000313" key="12">
    <source>
        <dbReference type="Proteomes" id="UP000238274"/>
    </source>
</evidence>
<dbReference type="Gene3D" id="3.40.50.300">
    <property type="entry name" value="P-loop containing nucleotide triphosphate hydrolases"/>
    <property type="match status" value="2"/>
</dbReference>
<evidence type="ECO:0000256" key="6">
    <source>
        <dbReference type="ARBA" id="ARBA00034617"/>
    </source>
</evidence>
<accession>A0A2S4WEV0</accession>
<organism evidence="11 12">
    <name type="scientific">Puccinia striiformis</name>
    <dbReference type="NCBI Taxonomy" id="27350"/>
    <lineage>
        <taxon>Eukaryota</taxon>
        <taxon>Fungi</taxon>
        <taxon>Dikarya</taxon>
        <taxon>Basidiomycota</taxon>
        <taxon>Pucciniomycotina</taxon>
        <taxon>Pucciniomycetes</taxon>
        <taxon>Pucciniales</taxon>
        <taxon>Pucciniaceae</taxon>
        <taxon>Puccinia</taxon>
    </lineage>
</organism>
<dbReference type="SMART" id="SM00487">
    <property type="entry name" value="DEXDc"/>
    <property type="match status" value="1"/>
</dbReference>
<evidence type="ECO:0000256" key="8">
    <source>
        <dbReference type="SAM" id="MobiDB-lite"/>
    </source>
</evidence>
<dbReference type="GO" id="GO:0000724">
    <property type="term" value="P:double-strand break repair via homologous recombination"/>
    <property type="evidence" value="ECO:0007669"/>
    <property type="project" value="TreeGrafter"/>
</dbReference>
<dbReference type="GO" id="GO:0043138">
    <property type="term" value="F:3'-5' DNA helicase activity"/>
    <property type="evidence" value="ECO:0007669"/>
    <property type="project" value="UniProtKB-EC"/>
</dbReference>
<dbReference type="AlphaFoldDB" id="A0A2S4WEV0"/>
<dbReference type="EC" id="5.6.2.4" evidence="7"/>
<dbReference type="PANTHER" id="PTHR13710">
    <property type="entry name" value="DNA HELICASE RECQ FAMILY MEMBER"/>
    <property type="match status" value="1"/>
</dbReference>
<dbReference type="InterPro" id="IPR011545">
    <property type="entry name" value="DEAD/DEAH_box_helicase_dom"/>
</dbReference>
<keyword evidence="3" id="KW-0067">ATP-binding</keyword>
<dbReference type="SUPFAM" id="SSF52540">
    <property type="entry name" value="P-loop containing nucleoside triphosphate hydrolases"/>
    <property type="match status" value="1"/>
</dbReference>
<dbReference type="GO" id="GO:0005737">
    <property type="term" value="C:cytoplasm"/>
    <property type="evidence" value="ECO:0007669"/>
    <property type="project" value="TreeGrafter"/>
</dbReference>
<reference evidence="11 12" key="1">
    <citation type="submission" date="2017-12" db="EMBL/GenBank/DDBJ databases">
        <title>Gene loss provides genomic basis for host adaptation in cereal stripe rust fungi.</title>
        <authorList>
            <person name="Xia C."/>
        </authorList>
    </citation>
    <scope>NUCLEOTIDE SEQUENCE [LARGE SCALE GENOMIC DNA]</scope>
    <source>
        <strain evidence="11 12">93TX-2</strain>
    </source>
</reference>
<dbReference type="EMBL" id="PKSM01000035">
    <property type="protein sequence ID" value="POW20273.1"/>
    <property type="molecule type" value="Genomic_DNA"/>
</dbReference>
<feature type="compositionally biased region" description="Basic and acidic residues" evidence="8">
    <location>
        <begin position="16"/>
        <end position="25"/>
    </location>
</feature>
<proteinExistence type="inferred from homology"/>
<dbReference type="InterPro" id="IPR001650">
    <property type="entry name" value="Helicase_C-like"/>
</dbReference>
<evidence type="ECO:0000256" key="7">
    <source>
        <dbReference type="ARBA" id="ARBA00034808"/>
    </source>
</evidence>
<dbReference type="Pfam" id="PF00270">
    <property type="entry name" value="DEAD"/>
    <property type="match status" value="1"/>
</dbReference>
<dbReference type="PROSITE" id="PS51192">
    <property type="entry name" value="HELICASE_ATP_BIND_1"/>
    <property type="match status" value="1"/>
</dbReference>
<comment type="similarity">
    <text evidence="1">Belongs to the helicase family. RecQ subfamily.</text>
</comment>
<evidence type="ECO:0000313" key="11">
    <source>
        <dbReference type="EMBL" id="POW20273.1"/>
    </source>
</evidence>
<name>A0A2S4WEV0_9BASI</name>
<dbReference type="OrthoDB" id="10261556at2759"/>
<evidence type="ECO:0000256" key="2">
    <source>
        <dbReference type="ARBA" id="ARBA00022741"/>
    </source>
</evidence>
<evidence type="ECO:0000259" key="9">
    <source>
        <dbReference type="PROSITE" id="PS51192"/>
    </source>
</evidence>
<feature type="domain" description="Helicase ATP-binding" evidence="9">
    <location>
        <begin position="53"/>
        <end position="245"/>
    </location>
</feature>
<feature type="region of interest" description="Disordered" evidence="8">
    <location>
        <begin position="680"/>
        <end position="700"/>
    </location>
</feature>
<feature type="region of interest" description="Disordered" evidence="8">
    <location>
        <begin position="1"/>
        <end position="25"/>
    </location>
</feature>
<keyword evidence="5" id="KW-0413">Isomerase</keyword>
<dbReference type="VEuPathDB" id="FungiDB:PSTT_01971"/>
<dbReference type="VEuPathDB" id="FungiDB:PSHT_03707"/>
<reference evidence="12" key="2">
    <citation type="journal article" date="2018" name="BMC Genomics">
        <title>Genomic insights into host adaptation between the wheat stripe rust pathogen (Puccinia striiformis f. sp. tritici) and the barley stripe rust pathogen (Puccinia striiformis f. sp. hordei).</title>
        <authorList>
            <person name="Xia C."/>
            <person name="Wang M."/>
            <person name="Yin C."/>
            <person name="Cornejo O.E."/>
            <person name="Hulbert S.H."/>
            <person name="Chen X."/>
        </authorList>
    </citation>
    <scope>NUCLEOTIDE SEQUENCE [LARGE SCALE GENOMIC DNA]</scope>
    <source>
        <strain evidence="12">93TX-2</strain>
    </source>
</reference>
<gene>
    <name evidence="11" type="ORF">PSHT_03707</name>
</gene>
<dbReference type="GO" id="GO:0005694">
    <property type="term" value="C:chromosome"/>
    <property type="evidence" value="ECO:0007669"/>
    <property type="project" value="TreeGrafter"/>
</dbReference>
<evidence type="ECO:0000256" key="3">
    <source>
        <dbReference type="ARBA" id="ARBA00022840"/>
    </source>
</evidence>
<dbReference type="Proteomes" id="UP000238274">
    <property type="component" value="Unassembled WGS sequence"/>
</dbReference>
<keyword evidence="2" id="KW-0547">Nucleotide-binding</keyword>
<dbReference type="GO" id="GO:0003677">
    <property type="term" value="F:DNA binding"/>
    <property type="evidence" value="ECO:0007669"/>
    <property type="project" value="UniProtKB-KW"/>
</dbReference>
<sequence length="700" mass="78601">MEAHPDPVTPTSQRQPADEEFRGDDPVKLYAEIKRHASARSIETPKDLQIRANVVLAQQKNCFTLAGTGFGKTRIAEMFYNLFPRKKKPIVMVLNPLDSLGDNQVEEKARVHLSAVNLTKLQMIHRTAMRILKGAYAFIYLSPEVFLNSHMFQRLFLKEKFLSKVVLAVIDEAHMIYMWGLVASGCAKQLKSHGKIQDLSSFRPGYGNIGAKLMAMNVSTLLMSATCRPQAVDKILVSLKITPDNITFVRGELSRPEITIWRIPLKHSLSSGDDLLQLFGREEFIPDGDIPPTIIYSSTRHLTLQVLRVLNDARGKCGQLSPKSTFARRYHACTGDLDKKQVIEDFESGVFPVISSTMALGLGQNWSGARVVHVGRGDPATIFQMIGRCGRGGNPGLAIMFVDPVRRNGKNKVSDFTNHENQNDDDRMDGLAITPVCLRVSFAIDNNLGYIPLSKEDPNVEREVAREIAAGFAACMCSNCVELSPEAVSRLIHMDNYNFERSIVDPANIPALGLNVPFQRVASGPAYRVAKGPLTSRLEEQAKYLVGEFNTYFYQHFELSLSSYTHKNSLTLDKARALVIAAEDSQPVTILERLIGGEVVEGQMLSSWIALRISRNGDAYLELLATERIQKQAVVIKKAHILLFQQLKARLRPQKSLVTKQELEHKKIVREEAARLKREMNEERARLNREKNEARKRQRD</sequence>
<feature type="domain" description="Helicase C-terminal" evidence="10">
    <location>
        <begin position="280"/>
        <end position="432"/>
    </location>
</feature>
<dbReference type="InterPro" id="IPR014001">
    <property type="entry name" value="Helicase_ATP-bd"/>
</dbReference>
<evidence type="ECO:0000256" key="1">
    <source>
        <dbReference type="ARBA" id="ARBA00005446"/>
    </source>
</evidence>
<keyword evidence="4" id="KW-0238">DNA-binding</keyword>
<evidence type="ECO:0000256" key="5">
    <source>
        <dbReference type="ARBA" id="ARBA00023235"/>
    </source>
</evidence>